<accession>A0A1L7WGX0</accession>
<dbReference type="GO" id="GO:0071913">
    <property type="term" value="F:citrate secondary active transmembrane transporter activity"/>
    <property type="evidence" value="ECO:0007669"/>
    <property type="project" value="TreeGrafter"/>
</dbReference>
<keyword evidence="14" id="KW-1185">Reference proteome</keyword>
<feature type="repeat" description="Solcar" evidence="10">
    <location>
        <begin position="18"/>
        <end position="104"/>
    </location>
</feature>
<keyword evidence="7" id="KW-1133">Transmembrane helix</keyword>
<evidence type="ECO:0000256" key="10">
    <source>
        <dbReference type="PROSITE-ProRule" id="PRU00282"/>
    </source>
</evidence>
<evidence type="ECO:0000256" key="9">
    <source>
        <dbReference type="ARBA" id="ARBA00023136"/>
    </source>
</evidence>
<keyword evidence="5" id="KW-0677">Repeat</keyword>
<comment type="subcellular location">
    <subcellularLocation>
        <location evidence="1">Mitochondrion membrane</location>
        <topology evidence="1">Multi-pass membrane protein</topology>
    </subcellularLocation>
</comment>
<dbReference type="PANTHER" id="PTHR45788">
    <property type="entry name" value="SUCCINATE/FUMARATE MITOCHONDRIAL TRANSPORTER-RELATED"/>
    <property type="match status" value="1"/>
</dbReference>
<dbReference type="PROSITE" id="PS50920">
    <property type="entry name" value="SOLCAR"/>
    <property type="match status" value="2"/>
</dbReference>
<protein>
    <submittedName>
        <fullName evidence="13">Uncharacterized protein</fullName>
    </submittedName>
</protein>
<dbReference type="STRING" id="576137.A0A1L7WGX0"/>
<evidence type="ECO:0000256" key="6">
    <source>
        <dbReference type="ARBA" id="ARBA00022792"/>
    </source>
</evidence>
<keyword evidence="9 10" id="KW-0472">Membrane</keyword>
<dbReference type="InterPro" id="IPR018108">
    <property type="entry name" value="MCP_transmembrane"/>
</dbReference>
<name>A0A1L7WGX0_9HELO</name>
<evidence type="ECO:0000256" key="7">
    <source>
        <dbReference type="ARBA" id="ARBA00022989"/>
    </source>
</evidence>
<evidence type="ECO:0000256" key="11">
    <source>
        <dbReference type="RuleBase" id="RU000488"/>
    </source>
</evidence>
<comment type="similarity">
    <text evidence="2 11">Belongs to the mitochondrial carrier (TC 2.A.29) family.</text>
</comment>
<dbReference type="Proteomes" id="UP000184330">
    <property type="component" value="Unassembled WGS sequence"/>
</dbReference>
<dbReference type="SUPFAM" id="SSF103506">
    <property type="entry name" value="Mitochondrial carrier"/>
    <property type="match status" value="1"/>
</dbReference>
<evidence type="ECO:0000256" key="12">
    <source>
        <dbReference type="SAM" id="MobiDB-lite"/>
    </source>
</evidence>
<evidence type="ECO:0000313" key="13">
    <source>
        <dbReference type="EMBL" id="CZR52005.1"/>
    </source>
</evidence>
<dbReference type="Pfam" id="PF00153">
    <property type="entry name" value="Mito_carr"/>
    <property type="match status" value="2"/>
</dbReference>
<dbReference type="EMBL" id="FJOG01000002">
    <property type="protein sequence ID" value="CZR52005.1"/>
    <property type="molecule type" value="Genomic_DNA"/>
</dbReference>
<keyword evidence="6" id="KW-0999">Mitochondrion inner membrane</keyword>
<evidence type="ECO:0000256" key="4">
    <source>
        <dbReference type="ARBA" id="ARBA00022692"/>
    </source>
</evidence>
<proteinExistence type="inferred from homology"/>
<dbReference type="Gene3D" id="1.50.40.10">
    <property type="entry name" value="Mitochondrial carrier domain"/>
    <property type="match status" value="1"/>
</dbReference>
<keyword evidence="3 11" id="KW-0813">Transport</keyword>
<evidence type="ECO:0000256" key="3">
    <source>
        <dbReference type="ARBA" id="ARBA00022448"/>
    </source>
</evidence>
<gene>
    <name evidence="13" type="ORF">PAC_01882</name>
</gene>
<dbReference type="InterPro" id="IPR023395">
    <property type="entry name" value="MCP_dom_sf"/>
</dbReference>
<dbReference type="OrthoDB" id="44467at2759"/>
<keyword evidence="4 10" id="KW-0812">Transmembrane</keyword>
<evidence type="ECO:0000256" key="5">
    <source>
        <dbReference type="ARBA" id="ARBA00022737"/>
    </source>
</evidence>
<evidence type="ECO:0000256" key="8">
    <source>
        <dbReference type="ARBA" id="ARBA00023128"/>
    </source>
</evidence>
<dbReference type="GO" id="GO:0006843">
    <property type="term" value="P:mitochondrial citrate transmembrane transport"/>
    <property type="evidence" value="ECO:0007669"/>
    <property type="project" value="TreeGrafter"/>
</dbReference>
<reference evidence="13 14" key="1">
    <citation type="submission" date="2016-03" db="EMBL/GenBank/DDBJ databases">
        <authorList>
            <person name="Ploux O."/>
        </authorList>
    </citation>
    <scope>NUCLEOTIDE SEQUENCE [LARGE SCALE GENOMIC DNA]</scope>
    <source>
        <strain evidence="13 14">UAMH 11012</strain>
    </source>
</reference>
<sequence>MVLGITSSEQRGHFPSIPPRHVETNPGAASGFENLIAYPTEYIKTQQQLLKKGTDRRISPFKLFVETVRVKGLKQLYGGATVFCISNASKSAVRFFTFDFVKKHLSKSPAKKASPVENPFTGLIAGVAESLVVVTPGETLKTKLIEDRNRPGGPRYRRTLSAIRSIPATDGVGGLYRGALPVMIRQDSNAVVRFTTCNFLLDHARALSGDE</sequence>
<evidence type="ECO:0000256" key="1">
    <source>
        <dbReference type="ARBA" id="ARBA00004225"/>
    </source>
</evidence>
<feature type="repeat" description="Solcar" evidence="10">
    <location>
        <begin position="116"/>
        <end position="203"/>
    </location>
</feature>
<evidence type="ECO:0000313" key="14">
    <source>
        <dbReference type="Proteomes" id="UP000184330"/>
    </source>
</evidence>
<dbReference type="GO" id="GO:0031966">
    <property type="term" value="C:mitochondrial membrane"/>
    <property type="evidence" value="ECO:0007669"/>
    <property type="project" value="UniProtKB-SubCell"/>
</dbReference>
<keyword evidence="8" id="KW-0496">Mitochondrion</keyword>
<evidence type="ECO:0000256" key="2">
    <source>
        <dbReference type="ARBA" id="ARBA00006375"/>
    </source>
</evidence>
<organism evidence="13 14">
    <name type="scientific">Phialocephala subalpina</name>
    <dbReference type="NCBI Taxonomy" id="576137"/>
    <lineage>
        <taxon>Eukaryota</taxon>
        <taxon>Fungi</taxon>
        <taxon>Dikarya</taxon>
        <taxon>Ascomycota</taxon>
        <taxon>Pezizomycotina</taxon>
        <taxon>Leotiomycetes</taxon>
        <taxon>Helotiales</taxon>
        <taxon>Mollisiaceae</taxon>
        <taxon>Phialocephala</taxon>
        <taxon>Phialocephala fortinii species complex</taxon>
    </lineage>
</organism>
<dbReference type="InterPro" id="IPR049563">
    <property type="entry name" value="TXTP-like"/>
</dbReference>
<dbReference type="AlphaFoldDB" id="A0A1L7WGX0"/>
<feature type="region of interest" description="Disordered" evidence="12">
    <location>
        <begin position="1"/>
        <end position="23"/>
    </location>
</feature>
<dbReference type="PANTHER" id="PTHR45788:SF4">
    <property type="entry name" value="TRICARBOXYLATE TRANSPORT PROTEIN, MITOCHONDRIAL"/>
    <property type="match status" value="1"/>
</dbReference>